<dbReference type="InterPro" id="IPR017871">
    <property type="entry name" value="ABC_transporter-like_CS"/>
</dbReference>
<dbReference type="Pfam" id="PF00005">
    <property type="entry name" value="ABC_tran"/>
    <property type="match status" value="1"/>
</dbReference>
<evidence type="ECO:0000313" key="4">
    <source>
        <dbReference type="EMBL" id="OTN93465.1"/>
    </source>
</evidence>
<dbReference type="SUPFAM" id="SSF52540">
    <property type="entry name" value="P-loop containing nucleoside triphosphate hydrolases"/>
    <property type="match status" value="1"/>
</dbReference>
<dbReference type="PANTHER" id="PTHR42798:SF2">
    <property type="entry name" value="ABC TRANSPORTER ATP-BINDING PROTEIN MG467-RELATED"/>
    <property type="match status" value="1"/>
</dbReference>
<dbReference type="InterPro" id="IPR027417">
    <property type="entry name" value="P-loop_NTPase"/>
</dbReference>
<organism evidence="4 5">
    <name type="scientific">Enterococcus faecium</name>
    <name type="common">Streptococcus faecium</name>
    <dbReference type="NCBI Taxonomy" id="1352"/>
    <lineage>
        <taxon>Bacteria</taxon>
        <taxon>Bacillati</taxon>
        <taxon>Bacillota</taxon>
        <taxon>Bacilli</taxon>
        <taxon>Lactobacillales</taxon>
        <taxon>Enterococcaceae</taxon>
        <taxon>Enterococcus</taxon>
    </lineage>
</organism>
<dbReference type="PROSITE" id="PS00211">
    <property type="entry name" value="ABC_TRANSPORTER_1"/>
    <property type="match status" value="1"/>
</dbReference>
<reference evidence="4 5" key="1">
    <citation type="submission" date="2017-05" db="EMBL/GenBank/DDBJ databases">
        <title>The Genome Sequence of Enterococcus faecium 7H8_DIV0219.</title>
        <authorList>
            <consortium name="The Broad Institute Genomics Platform"/>
            <consortium name="The Broad Institute Genomic Center for Infectious Diseases"/>
            <person name="Earl A."/>
            <person name="Manson A."/>
            <person name="Schwartman J."/>
            <person name="Gilmore M."/>
            <person name="Abouelleil A."/>
            <person name="Cao P."/>
            <person name="Chapman S."/>
            <person name="Cusick C."/>
            <person name="Shea T."/>
            <person name="Young S."/>
            <person name="Neafsey D."/>
            <person name="Nusbaum C."/>
            <person name="Birren B."/>
        </authorList>
    </citation>
    <scope>NUCLEOTIDE SEQUENCE [LARGE SCALE GENOMIC DNA]</scope>
    <source>
        <strain evidence="4 5">7H8_DIV0219</strain>
    </source>
</reference>
<evidence type="ECO:0000256" key="1">
    <source>
        <dbReference type="ARBA" id="ARBA00022741"/>
    </source>
</evidence>
<dbReference type="InterPro" id="IPR003593">
    <property type="entry name" value="AAA+_ATPase"/>
</dbReference>
<dbReference type="PANTHER" id="PTHR42798">
    <property type="entry name" value="LIPOPROTEIN-RELEASING SYSTEM ATP-BINDING PROTEIN LOLD"/>
    <property type="match status" value="1"/>
</dbReference>
<sequence>MSLIQLDHVTKTYKRKLVLDAVSLSIDQGEFWTIHGKSGAGKSTLLNLLGLIDAFDEGTVSLFGKNAPKINSKAALLLRRNKISYLFQNHGLIEDETIMDNLNIPFIYRKTRRREKIKLQQEALAKVSLDYPLKTKVYRLSGGEKQRLAFAKLLLEDKELILADGPTGSLDNENRNHILNLLFQQHRAGKTVIVVTHDPYIIEKSPRSFSIDSWQETKKRGCEISALT</sequence>
<dbReference type="GO" id="GO:0016887">
    <property type="term" value="F:ATP hydrolysis activity"/>
    <property type="evidence" value="ECO:0007669"/>
    <property type="project" value="InterPro"/>
</dbReference>
<dbReference type="Proteomes" id="UP000194885">
    <property type="component" value="Unassembled WGS sequence"/>
</dbReference>
<dbReference type="RefSeq" id="WP_086323629.1">
    <property type="nucleotide sequence ID" value="NZ_NGKW01000004.1"/>
</dbReference>
<evidence type="ECO:0000259" key="3">
    <source>
        <dbReference type="PROSITE" id="PS50893"/>
    </source>
</evidence>
<protein>
    <recommendedName>
        <fullName evidence="3">ABC transporter domain-containing protein</fullName>
    </recommendedName>
</protein>
<accession>A0A242BD83</accession>
<comment type="caution">
    <text evidence="4">The sequence shown here is derived from an EMBL/GenBank/DDBJ whole genome shotgun (WGS) entry which is preliminary data.</text>
</comment>
<dbReference type="SMART" id="SM00382">
    <property type="entry name" value="AAA"/>
    <property type="match status" value="1"/>
</dbReference>
<keyword evidence="2" id="KW-0067">ATP-binding</keyword>
<dbReference type="InterPro" id="IPR003439">
    <property type="entry name" value="ABC_transporter-like_ATP-bd"/>
</dbReference>
<dbReference type="AlphaFoldDB" id="A0A242BD83"/>
<evidence type="ECO:0000256" key="2">
    <source>
        <dbReference type="ARBA" id="ARBA00022840"/>
    </source>
</evidence>
<gene>
    <name evidence="4" type="ORF">A5810_002331</name>
</gene>
<dbReference type="Gene3D" id="3.40.50.300">
    <property type="entry name" value="P-loop containing nucleotide triphosphate hydrolases"/>
    <property type="match status" value="1"/>
</dbReference>
<proteinExistence type="predicted"/>
<dbReference type="GO" id="GO:0005524">
    <property type="term" value="F:ATP binding"/>
    <property type="evidence" value="ECO:0007669"/>
    <property type="project" value="UniProtKB-KW"/>
</dbReference>
<evidence type="ECO:0000313" key="5">
    <source>
        <dbReference type="Proteomes" id="UP000194885"/>
    </source>
</evidence>
<dbReference type="EMBL" id="NGKW01000004">
    <property type="protein sequence ID" value="OTN93465.1"/>
    <property type="molecule type" value="Genomic_DNA"/>
</dbReference>
<keyword evidence="1" id="KW-0547">Nucleotide-binding</keyword>
<dbReference type="PROSITE" id="PS50893">
    <property type="entry name" value="ABC_TRANSPORTER_2"/>
    <property type="match status" value="1"/>
</dbReference>
<feature type="domain" description="ABC transporter" evidence="3">
    <location>
        <begin position="4"/>
        <end position="224"/>
    </location>
</feature>
<name>A0A242BD83_ENTFC</name>